<evidence type="ECO:0000256" key="9">
    <source>
        <dbReference type="ARBA" id="ARBA00023310"/>
    </source>
</evidence>
<keyword evidence="6" id="KW-0406">Ion transport</keyword>
<evidence type="ECO:0000256" key="7">
    <source>
        <dbReference type="ARBA" id="ARBA00023128"/>
    </source>
</evidence>
<keyword evidence="3" id="KW-0813">Transport</keyword>
<keyword evidence="8" id="KW-0472">Membrane</keyword>
<accession>A0ABQ8EXF8</accession>
<keyword evidence="7" id="KW-0496">Mitochondrion</keyword>
<gene>
    <name evidence="10" type="ORF">BASA50_010986</name>
</gene>
<sequence>MSSNHSFRRLFLRSAPLAAVRRFASTDAVATATKSKSAITSLAARLQGMMTPVVYYSRVGFEFFSQVAAHQRVTSLPNVGVAQEGIAKFFQAFSNGEWKKVTLAQTVSFGLEGVKIYGFFLVGEMIGRGSIVGYNIEGSGSHGGHH</sequence>
<keyword evidence="5" id="KW-0375">Hydrogen ion transport</keyword>
<evidence type="ECO:0000256" key="3">
    <source>
        <dbReference type="ARBA" id="ARBA00022448"/>
    </source>
</evidence>
<protein>
    <submittedName>
        <fullName evidence="10">Uncharacterized protein</fullName>
    </submittedName>
</protein>
<evidence type="ECO:0000256" key="1">
    <source>
        <dbReference type="ARBA" id="ARBA00004325"/>
    </source>
</evidence>
<keyword evidence="9" id="KW-0066">ATP synthesis</keyword>
<evidence type="ECO:0000256" key="5">
    <source>
        <dbReference type="ARBA" id="ARBA00022781"/>
    </source>
</evidence>
<dbReference type="InterPro" id="IPR006808">
    <property type="entry name" value="ATP_synth_F0_gsu_mt"/>
</dbReference>
<organism evidence="10 11">
    <name type="scientific">Batrachochytrium salamandrivorans</name>
    <dbReference type="NCBI Taxonomy" id="1357716"/>
    <lineage>
        <taxon>Eukaryota</taxon>
        <taxon>Fungi</taxon>
        <taxon>Fungi incertae sedis</taxon>
        <taxon>Chytridiomycota</taxon>
        <taxon>Chytridiomycota incertae sedis</taxon>
        <taxon>Chytridiomycetes</taxon>
        <taxon>Rhizophydiales</taxon>
        <taxon>Rhizophydiales incertae sedis</taxon>
        <taxon>Batrachochytrium</taxon>
    </lineage>
</organism>
<name>A0ABQ8EXF8_9FUNG</name>
<comment type="caution">
    <text evidence="10">The sequence shown here is derived from an EMBL/GenBank/DDBJ whole genome shotgun (WGS) entry which is preliminary data.</text>
</comment>
<comment type="subcellular location">
    <subcellularLocation>
        <location evidence="1">Mitochondrion membrane</location>
    </subcellularLocation>
</comment>
<evidence type="ECO:0000256" key="2">
    <source>
        <dbReference type="ARBA" id="ARBA00005699"/>
    </source>
</evidence>
<dbReference type="Pfam" id="PF04718">
    <property type="entry name" value="ATP-synt_G"/>
    <property type="match status" value="1"/>
</dbReference>
<evidence type="ECO:0000256" key="6">
    <source>
        <dbReference type="ARBA" id="ARBA00023065"/>
    </source>
</evidence>
<keyword evidence="11" id="KW-1185">Reference proteome</keyword>
<evidence type="ECO:0000256" key="8">
    <source>
        <dbReference type="ARBA" id="ARBA00023136"/>
    </source>
</evidence>
<evidence type="ECO:0000256" key="4">
    <source>
        <dbReference type="ARBA" id="ARBA00022547"/>
    </source>
</evidence>
<reference evidence="10 11" key="1">
    <citation type="submission" date="2021-02" db="EMBL/GenBank/DDBJ databases">
        <title>Variation within the Batrachochytrium salamandrivorans European outbreak.</title>
        <authorList>
            <person name="Kelly M."/>
            <person name="Pasmans F."/>
            <person name="Shea T.P."/>
            <person name="Munoz J.F."/>
            <person name="Carranza S."/>
            <person name="Cuomo C.A."/>
            <person name="Martel A."/>
        </authorList>
    </citation>
    <scope>NUCLEOTIDE SEQUENCE [LARGE SCALE GENOMIC DNA]</scope>
    <source>
        <strain evidence="10 11">AMFP18/2</strain>
    </source>
</reference>
<dbReference type="EMBL" id="JAFCIX010000547">
    <property type="protein sequence ID" value="KAH6587967.1"/>
    <property type="molecule type" value="Genomic_DNA"/>
</dbReference>
<evidence type="ECO:0000313" key="10">
    <source>
        <dbReference type="EMBL" id="KAH6587967.1"/>
    </source>
</evidence>
<keyword evidence="4" id="KW-0138">CF(0)</keyword>
<evidence type="ECO:0000313" key="11">
    <source>
        <dbReference type="Proteomes" id="UP001648503"/>
    </source>
</evidence>
<dbReference type="Proteomes" id="UP001648503">
    <property type="component" value="Unassembled WGS sequence"/>
</dbReference>
<proteinExistence type="inferred from homology"/>
<comment type="similarity">
    <text evidence="2">Belongs to the ATPase g subunit family.</text>
</comment>